<evidence type="ECO:0000256" key="1">
    <source>
        <dbReference type="PROSITE-ProRule" id="PRU01076"/>
    </source>
</evidence>
<proteinExistence type="predicted"/>
<dbReference type="Proteomes" id="UP000564644">
    <property type="component" value="Unassembled WGS sequence"/>
</dbReference>
<dbReference type="InterPro" id="IPR052731">
    <property type="entry name" value="B_subtilis_Trans_State_Reg"/>
</dbReference>
<dbReference type="Gene3D" id="2.10.260.10">
    <property type="match status" value="1"/>
</dbReference>
<protein>
    <submittedName>
        <fullName evidence="4">AbrB/MazE/SpoVT family DNA-binding domain-containing protein</fullName>
    </submittedName>
</protein>
<gene>
    <name evidence="4" type="ORF">H7C18_02325</name>
</gene>
<sequence length="161" mass="18318">MKSTGMMRQVDELGRIVLPIELRRVLEVAEGDSMEFFVDREAKRLMLRKYRSQECFFCKSFDEIHYYREKFICSACLRELKSGGYPDPTDEPPKAEASDSLRPQADSAPKAGRGAVKRKDTSARLAAVMKENPEATQSQWARMIGVSASRVNQLLRRGLPE</sequence>
<dbReference type="InterPro" id="IPR037914">
    <property type="entry name" value="SpoVT-AbrB_sf"/>
</dbReference>
<accession>A0A7X0VTV2</accession>
<dbReference type="PROSITE" id="PS51740">
    <property type="entry name" value="SPOVT_ABRB"/>
    <property type="match status" value="1"/>
</dbReference>
<name>A0A7X0VTV2_9BACL</name>
<dbReference type="SMART" id="SM00966">
    <property type="entry name" value="SpoVT_AbrB"/>
    <property type="match status" value="1"/>
</dbReference>
<dbReference type="InterPro" id="IPR007159">
    <property type="entry name" value="SpoVT-AbrB_dom"/>
</dbReference>
<keyword evidence="1 4" id="KW-0238">DNA-binding</keyword>
<dbReference type="GO" id="GO:0003677">
    <property type="term" value="F:DNA binding"/>
    <property type="evidence" value="ECO:0007669"/>
    <property type="project" value="UniProtKB-UniRule"/>
</dbReference>
<dbReference type="PANTHER" id="PTHR36432:SF4">
    <property type="entry name" value="TRANSITION STATE REGULATOR ABH-RELATED"/>
    <property type="match status" value="1"/>
</dbReference>
<organism evidence="4 5">
    <name type="scientific">Cohnella zeiphila</name>
    <dbReference type="NCBI Taxonomy" id="2761120"/>
    <lineage>
        <taxon>Bacteria</taxon>
        <taxon>Bacillati</taxon>
        <taxon>Bacillota</taxon>
        <taxon>Bacilli</taxon>
        <taxon>Bacillales</taxon>
        <taxon>Paenibacillaceae</taxon>
        <taxon>Cohnella</taxon>
    </lineage>
</organism>
<evidence type="ECO:0000313" key="5">
    <source>
        <dbReference type="Proteomes" id="UP000564644"/>
    </source>
</evidence>
<dbReference type="SUPFAM" id="SSF89447">
    <property type="entry name" value="AbrB/MazE/MraZ-like"/>
    <property type="match status" value="1"/>
</dbReference>
<dbReference type="Pfam" id="PF04014">
    <property type="entry name" value="MazE_antitoxin"/>
    <property type="match status" value="1"/>
</dbReference>
<feature type="domain" description="SpoVT-AbrB" evidence="3">
    <location>
        <begin position="5"/>
        <end position="52"/>
    </location>
</feature>
<evidence type="ECO:0000259" key="3">
    <source>
        <dbReference type="PROSITE" id="PS51740"/>
    </source>
</evidence>
<comment type="caution">
    <text evidence="4">The sequence shown here is derived from an EMBL/GenBank/DDBJ whole genome shotgun (WGS) entry which is preliminary data.</text>
</comment>
<feature type="region of interest" description="Disordered" evidence="2">
    <location>
        <begin position="83"/>
        <end position="124"/>
    </location>
</feature>
<dbReference type="PANTHER" id="PTHR36432">
    <property type="match status" value="1"/>
</dbReference>
<evidence type="ECO:0000256" key="2">
    <source>
        <dbReference type="SAM" id="MobiDB-lite"/>
    </source>
</evidence>
<dbReference type="RefSeq" id="WP_185127393.1">
    <property type="nucleotide sequence ID" value="NZ_JACJVO010000002.1"/>
</dbReference>
<reference evidence="4 5" key="1">
    <citation type="submission" date="2020-08" db="EMBL/GenBank/DDBJ databases">
        <title>Cohnella phylogeny.</title>
        <authorList>
            <person name="Dunlap C."/>
        </authorList>
    </citation>
    <scope>NUCLEOTIDE SEQUENCE [LARGE SCALE GENOMIC DNA]</scope>
    <source>
        <strain evidence="4 5">CBP 2801</strain>
    </source>
</reference>
<keyword evidence="5" id="KW-1185">Reference proteome</keyword>
<evidence type="ECO:0000313" key="4">
    <source>
        <dbReference type="EMBL" id="MBB6729730.1"/>
    </source>
</evidence>
<dbReference type="EMBL" id="JACJVO010000002">
    <property type="protein sequence ID" value="MBB6729730.1"/>
    <property type="molecule type" value="Genomic_DNA"/>
</dbReference>
<dbReference type="AlphaFoldDB" id="A0A7X0VTV2"/>